<accession>A0A5K7ZI41</accession>
<dbReference type="EMBL" id="AP021876">
    <property type="protein sequence ID" value="BBO81782.1"/>
    <property type="molecule type" value="Genomic_DNA"/>
</dbReference>
<sequence length="46" mass="5087">MTAKKEIKLHAIALALQWPSVTPAHHVSSHNYPAFALIGRCGFEFP</sequence>
<dbReference type="AlphaFoldDB" id="A0A5K7ZI41"/>
<dbReference type="RefSeq" id="WP_155322390.1">
    <property type="nucleotide sequence ID" value="NZ_AP021876.1"/>
</dbReference>
<protein>
    <submittedName>
        <fullName evidence="1">Uncharacterized protein</fullName>
    </submittedName>
</protein>
<dbReference type="KEGG" id="dov:DSCO28_23480"/>
<name>A0A5K7ZI41_9BACT</name>
<evidence type="ECO:0000313" key="1">
    <source>
        <dbReference type="EMBL" id="BBO81782.1"/>
    </source>
</evidence>
<organism evidence="1 2">
    <name type="scientific">Desulfosarcina ovata subsp. sediminis</name>
    <dbReference type="NCBI Taxonomy" id="885957"/>
    <lineage>
        <taxon>Bacteria</taxon>
        <taxon>Pseudomonadati</taxon>
        <taxon>Thermodesulfobacteriota</taxon>
        <taxon>Desulfobacteria</taxon>
        <taxon>Desulfobacterales</taxon>
        <taxon>Desulfosarcinaceae</taxon>
        <taxon>Desulfosarcina</taxon>
    </lineage>
</organism>
<reference evidence="1 2" key="1">
    <citation type="submission" date="2019-11" db="EMBL/GenBank/DDBJ databases">
        <title>Comparative genomics of hydrocarbon-degrading Desulfosarcina strains.</title>
        <authorList>
            <person name="Watanabe M."/>
            <person name="Kojima H."/>
            <person name="Fukui M."/>
        </authorList>
    </citation>
    <scope>NUCLEOTIDE SEQUENCE [LARGE SCALE GENOMIC DNA]</scope>
    <source>
        <strain evidence="1 2">28bB2T</strain>
    </source>
</reference>
<evidence type="ECO:0000313" key="2">
    <source>
        <dbReference type="Proteomes" id="UP000425960"/>
    </source>
</evidence>
<gene>
    <name evidence="1" type="ORF">DSCO28_23480</name>
</gene>
<dbReference type="Proteomes" id="UP000425960">
    <property type="component" value="Chromosome"/>
</dbReference>
<proteinExistence type="predicted"/>